<reference evidence="1" key="1">
    <citation type="submission" date="2023-06" db="EMBL/GenBank/DDBJ databases">
        <title>Survivors Of The Sea: Transcriptome response of Skeletonema marinoi to long-term dormancy.</title>
        <authorList>
            <person name="Pinder M.I.M."/>
            <person name="Kourtchenko O."/>
            <person name="Robertson E.K."/>
            <person name="Larsson T."/>
            <person name="Maumus F."/>
            <person name="Osuna-Cruz C.M."/>
            <person name="Vancaester E."/>
            <person name="Stenow R."/>
            <person name="Vandepoele K."/>
            <person name="Ploug H."/>
            <person name="Bruchert V."/>
            <person name="Godhe A."/>
            <person name="Topel M."/>
        </authorList>
    </citation>
    <scope>NUCLEOTIDE SEQUENCE</scope>
    <source>
        <strain evidence="1">R05AC</strain>
    </source>
</reference>
<dbReference type="Proteomes" id="UP001224775">
    <property type="component" value="Unassembled WGS sequence"/>
</dbReference>
<gene>
    <name evidence="1" type="ORF">QTG54_002920</name>
</gene>
<organism evidence="1 2">
    <name type="scientific">Skeletonema marinoi</name>
    <dbReference type="NCBI Taxonomy" id="267567"/>
    <lineage>
        <taxon>Eukaryota</taxon>
        <taxon>Sar</taxon>
        <taxon>Stramenopiles</taxon>
        <taxon>Ochrophyta</taxon>
        <taxon>Bacillariophyta</taxon>
        <taxon>Coscinodiscophyceae</taxon>
        <taxon>Thalassiosirophycidae</taxon>
        <taxon>Thalassiosirales</taxon>
        <taxon>Skeletonemataceae</taxon>
        <taxon>Skeletonema</taxon>
        <taxon>Skeletonema marinoi-dohrnii complex</taxon>
    </lineage>
</organism>
<dbReference type="AlphaFoldDB" id="A0AAD8YHV5"/>
<accession>A0AAD8YHV5</accession>
<protein>
    <submittedName>
        <fullName evidence="1">Uncharacterized protein</fullName>
    </submittedName>
</protein>
<proteinExistence type="predicted"/>
<name>A0AAD8YHV5_9STRA</name>
<dbReference type="EMBL" id="JATAAI010000004">
    <property type="protein sequence ID" value="KAK1746313.1"/>
    <property type="molecule type" value="Genomic_DNA"/>
</dbReference>
<dbReference type="InterPro" id="IPR013083">
    <property type="entry name" value="Znf_RING/FYVE/PHD"/>
</dbReference>
<evidence type="ECO:0000313" key="2">
    <source>
        <dbReference type="Proteomes" id="UP001224775"/>
    </source>
</evidence>
<dbReference type="SUPFAM" id="SSF57850">
    <property type="entry name" value="RING/U-box"/>
    <property type="match status" value="1"/>
</dbReference>
<sequence>MTLTSPSRQGGGAIATLKCPSCNSEHHAKTDIFGNRYKHCSDEGSDFGVLELFGAKAKCAICLETCEDIVGLPCGHCLCKSDYKRMGGIVRAFNEDEHQHRGECDDDVIVTVKRAGKKEVNGTYKKDCNRYTRSARYDGKDVEYSIEKRVVNGKKMWVLCCRSEDQGKEDPVDFYRATVNETCEYPSSVKWVSTLIGSGPAPRSEVSYFGG</sequence>
<evidence type="ECO:0000313" key="1">
    <source>
        <dbReference type="EMBL" id="KAK1746313.1"/>
    </source>
</evidence>
<comment type="caution">
    <text evidence="1">The sequence shown here is derived from an EMBL/GenBank/DDBJ whole genome shotgun (WGS) entry which is preliminary data.</text>
</comment>
<dbReference type="Gene3D" id="3.30.40.10">
    <property type="entry name" value="Zinc/RING finger domain, C3HC4 (zinc finger)"/>
    <property type="match status" value="1"/>
</dbReference>
<keyword evidence="2" id="KW-1185">Reference proteome</keyword>